<accession>A0A3M7RP83</accession>
<name>A0A3M7RP83_BRAPC</name>
<evidence type="ECO:0000313" key="1">
    <source>
        <dbReference type="EMBL" id="RNA25383.1"/>
    </source>
</evidence>
<dbReference type="AlphaFoldDB" id="A0A3M7RP83"/>
<evidence type="ECO:0000313" key="2">
    <source>
        <dbReference type="Proteomes" id="UP000276133"/>
    </source>
</evidence>
<dbReference type="EMBL" id="REGN01002934">
    <property type="protein sequence ID" value="RNA25383.1"/>
    <property type="molecule type" value="Genomic_DNA"/>
</dbReference>
<dbReference type="Proteomes" id="UP000276133">
    <property type="component" value="Unassembled WGS sequence"/>
</dbReference>
<organism evidence="1 2">
    <name type="scientific">Brachionus plicatilis</name>
    <name type="common">Marine rotifer</name>
    <name type="synonym">Brachionus muelleri</name>
    <dbReference type="NCBI Taxonomy" id="10195"/>
    <lineage>
        <taxon>Eukaryota</taxon>
        <taxon>Metazoa</taxon>
        <taxon>Spiralia</taxon>
        <taxon>Gnathifera</taxon>
        <taxon>Rotifera</taxon>
        <taxon>Eurotatoria</taxon>
        <taxon>Monogononta</taxon>
        <taxon>Pseudotrocha</taxon>
        <taxon>Ploima</taxon>
        <taxon>Brachionidae</taxon>
        <taxon>Brachionus</taxon>
    </lineage>
</organism>
<gene>
    <name evidence="1" type="ORF">BpHYR1_029511</name>
</gene>
<keyword evidence="2" id="KW-1185">Reference proteome</keyword>
<proteinExistence type="predicted"/>
<reference evidence="1 2" key="1">
    <citation type="journal article" date="2018" name="Sci. Rep.">
        <title>Genomic signatures of local adaptation to the degree of environmental predictability in rotifers.</title>
        <authorList>
            <person name="Franch-Gras L."/>
            <person name="Hahn C."/>
            <person name="Garcia-Roger E.M."/>
            <person name="Carmona M.J."/>
            <person name="Serra M."/>
            <person name="Gomez A."/>
        </authorList>
    </citation>
    <scope>NUCLEOTIDE SEQUENCE [LARGE SCALE GENOMIC DNA]</scope>
    <source>
        <strain evidence="1">HYR1</strain>
    </source>
</reference>
<protein>
    <submittedName>
        <fullName evidence="1">Uncharacterized protein</fullName>
    </submittedName>
</protein>
<comment type="caution">
    <text evidence="1">The sequence shown here is derived from an EMBL/GenBank/DDBJ whole genome shotgun (WGS) entry which is preliminary data.</text>
</comment>
<sequence>MRTNLLMYCFLFIDRKDLELIGKEKNILFKITKNDFWFCIFKSRASLAEFKIENEKAKTAFKKIAEELGFKDTNKKLDELKDMLKEHPNNKI</sequence>